<organism evidence="2 3">
    <name type="scientific">Rhodococcus maanshanensis</name>
    <dbReference type="NCBI Taxonomy" id="183556"/>
    <lineage>
        <taxon>Bacteria</taxon>
        <taxon>Bacillati</taxon>
        <taxon>Actinomycetota</taxon>
        <taxon>Actinomycetes</taxon>
        <taxon>Mycobacteriales</taxon>
        <taxon>Nocardiaceae</taxon>
        <taxon>Rhodococcus</taxon>
    </lineage>
</organism>
<keyword evidence="1" id="KW-0812">Transmembrane</keyword>
<keyword evidence="1" id="KW-0472">Membrane</keyword>
<keyword evidence="1" id="KW-1133">Transmembrane helix</keyword>
<reference evidence="3" key="1">
    <citation type="submission" date="2016-10" db="EMBL/GenBank/DDBJ databases">
        <authorList>
            <person name="Varghese N."/>
            <person name="Submissions S."/>
        </authorList>
    </citation>
    <scope>NUCLEOTIDE SEQUENCE [LARGE SCALE GENOMIC DNA]</scope>
    <source>
        <strain evidence="3">DSM 44675</strain>
    </source>
</reference>
<keyword evidence="3" id="KW-1185">Reference proteome</keyword>
<sequence length="231" mass="23664">MSTTIPAEGRQADVADRRGPSSWWAVTGAVAGLAGIVGMQASTSLSATMDEGVVGNAVAMMDRMAEERALILTEHVAMNVAALLLLVFAAGLCRRLAGGLDPHSLLPQVAAGGLILTSAACLIGTGLTTELVFGLGEGDQLLPEFAAFGAHWMGTIPWLWAGAGISALAVAAASLRHGALPRWIGWTSAVLGTVTALFGISPLQYMAGFTGPVWVLVCAVGLWLSGRSARA</sequence>
<dbReference type="AlphaFoldDB" id="A0A1H7I8K1"/>
<name>A0A1H7I8K1_9NOCA</name>
<feature type="transmembrane region" description="Helical" evidence="1">
    <location>
        <begin position="183"/>
        <end position="200"/>
    </location>
</feature>
<feature type="transmembrane region" description="Helical" evidence="1">
    <location>
        <begin position="69"/>
        <end position="93"/>
    </location>
</feature>
<proteinExistence type="predicted"/>
<evidence type="ECO:0000313" key="2">
    <source>
        <dbReference type="EMBL" id="SEK58087.1"/>
    </source>
</evidence>
<dbReference type="OrthoDB" id="3780129at2"/>
<evidence type="ECO:0008006" key="4">
    <source>
        <dbReference type="Google" id="ProtNLM"/>
    </source>
</evidence>
<dbReference type="EMBL" id="FOAW01000002">
    <property type="protein sequence ID" value="SEK58087.1"/>
    <property type="molecule type" value="Genomic_DNA"/>
</dbReference>
<accession>A0A1H7I8K1</accession>
<feature type="transmembrane region" description="Helical" evidence="1">
    <location>
        <begin position="206"/>
        <end position="225"/>
    </location>
</feature>
<dbReference type="Proteomes" id="UP000198677">
    <property type="component" value="Unassembled WGS sequence"/>
</dbReference>
<evidence type="ECO:0000256" key="1">
    <source>
        <dbReference type="SAM" id="Phobius"/>
    </source>
</evidence>
<dbReference type="RefSeq" id="WP_072751219.1">
    <property type="nucleotide sequence ID" value="NZ_FOAW01000002.1"/>
</dbReference>
<evidence type="ECO:0000313" key="3">
    <source>
        <dbReference type="Proteomes" id="UP000198677"/>
    </source>
</evidence>
<feature type="transmembrane region" description="Helical" evidence="1">
    <location>
        <begin position="21"/>
        <end position="41"/>
    </location>
</feature>
<protein>
    <recommendedName>
        <fullName evidence="4">DUF4386 domain-containing protein</fullName>
    </recommendedName>
</protein>
<feature type="transmembrane region" description="Helical" evidence="1">
    <location>
        <begin position="105"/>
        <end position="125"/>
    </location>
</feature>
<feature type="transmembrane region" description="Helical" evidence="1">
    <location>
        <begin position="145"/>
        <end position="171"/>
    </location>
</feature>
<gene>
    <name evidence="2" type="ORF">SAMN05444583_102340</name>
</gene>